<protein>
    <submittedName>
        <fullName evidence="1">Uncharacterized protein</fullName>
    </submittedName>
</protein>
<evidence type="ECO:0000313" key="1">
    <source>
        <dbReference type="EMBL" id="KAF2481167.1"/>
    </source>
</evidence>
<gene>
    <name evidence="1" type="ORF">BDY17DRAFT_183864</name>
</gene>
<dbReference type="Proteomes" id="UP000799767">
    <property type="component" value="Unassembled WGS sequence"/>
</dbReference>
<organism evidence="1 2">
    <name type="scientific">Neohortaea acidophila</name>
    <dbReference type="NCBI Taxonomy" id="245834"/>
    <lineage>
        <taxon>Eukaryota</taxon>
        <taxon>Fungi</taxon>
        <taxon>Dikarya</taxon>
        <taxon>Ascomycota</taxon>
        <taxon>Pezizomycotina</taxon>
        <taxon>Dothideomycetes</taxon>
        <taxon>Dothideomycetidae</taxon>
        <taxon>Mycosphaerellales</taxon>
        <taxon>Teratosphaeriaceae</taxon>
        <taxon>Neohortaea</taxon>
    </lineage>
</organism>
<dbReference type="RefSeq" id="XP_033587737.1">
    <property type="nucleotide sequence ID" value="XM_033729940.1"/>
</dbReference>
<keyword evidence="2" id="KW-1185">Reference proteome</keyword>
<dbReference type="AlphaFoldDB" id="A0A6A6PPI3"/>
<dbReference type="GeneID" id="54470942"/>
<proteinExistence type="predicted"/>
<evidence type="ECO:0000313" key="2">
    <source>
        <dbReference type="Proteomes" id="UP000799767"/>
    </source>
</evidence>
<dbReference type="EMBL" id="MU001638">
    <property type="protein sequence ID" value="KAF2481167.1"/>
    <property type="molecule type" value="Genomic_DNA"/>
</dbReference>
<sequence>MVGQSSSACMTEMLCKPDQHERHLLRLSSLHNQAGNVPSALLGGVDHRLSFMSGQKLASMHPYRTPPRMQQPTYSQHHIGNASPFRHLPDARRRCKAKATPDLMLDSEYCIQRLR</sequence>
<name>A0A6A6PPI3_9PEZI</name>
<reference evidence="1" key="1">
    <citation type="journal article" date="2020" name="Stud. Mycol.">
        <title>101 Dothideomycetes genomes: a test case for predicting lifestyles and emergence of pathogens.</title>
        <authorList>
            <person name="Haridas S."/>
            <person name="Albert R."/>
            <person name="Binder M."/>
            <person name="Bloem J."/>
            <person name="Labutti K."/>
            <person name="Salamov A."/>
            <person name="Andreopoulos B."/>
            <person name="Baker S."/>
            <person name="Barry K."/>
            <person name="Bills G."/>
            <person name="Bluhm B."/>
            <person name="Cannon C."/>
            <person name="Castanera R."/>
            <person name="Culley D."/>
            <person name="Daum C."/>
            <person name="Ezra D."/>
            <person name="Gonzalez J."/>
            <person name="Henrissat B."/>
            <person name="Kuo A."/>
            <person name="Liang C."/>
            <person name="Lipzen A."/>
            <person name="Lutzoni F."/>
            <person name="Magnuson J."/>
            <person name="Mondo S."/>
            <person name="Nolan M."/>
            <person name="Ohm R."/>
            <person name="Pangilinan J."/>
            <person name="Park H.-J."/>
            <person name="Ramirez L."/>
            <person name="Alfaro M."/>
            <person name="Sun H."/>
            <person name="Tritt A."/>
            <person name="Yoshinaga Y."/>
            <person name="Zwiers L.-H."/>
            <person name="Turgeon B."/>
            <person name="Goodwin S."/>
            <person name="Spatafora J."/>
            <person name="Crous P."/>
            <person name="Grigoriev I."/>
        </authorList>
    </citation>
    <scope>NUCLEOTIDE SEQUENCE</scope>
    <source>
        <strain evidence="1">CBS 113389</strain>
    </source>
</reference>
<accession>A0A6A6PPI3</accession>